<evidence type="ECO:0000259" key="2">
    <source>
        <dbReference type="Pfam" id="PF16474"/>
    </source>
</evidence>
<evidence type="ECO:0000313" key="3">
    <source>
        <dbReference type="EMBL" id="RZF39053.1"/>
    </source>
</evidence>
<dbReference type="EMBL" id="QKKF02020831">
    <property type="protein sequence ID" value="RZF39053.1"/>
    <property type="molecule type" value="Genomic_DNA"/>
</dbReference>
<keyword evidence="4" id="KW-1185">Reference proteome</keyword>
<proteinExistence type="predicted"/>
<gene>
    <name evidence="3" type="ORF">LSTR_LSTR016303</name>
</gene>
<accession>A0A482X006</accession>
<dbReference type="Pfam" id="PF16474">
    <property type="entry name" value="KIND"/>
    <property type="match status" value="1"/>
</dbReference>
<name>A0A482X006_LAOST</name>
<dbReference type="InParanoid" id="A0A482X006"/>
<comment type="caution">
    <text evidence="3">The sequence shown here is derived from an EMBL/GenBank/DDBJ whole genome shotgun (WGS) entry which is preliminary data.</text>
</comment>
<reference evidence="3 4" key="1">
    <citation type="journal article" date="2017" name="Gigascience">
        <title>Genome sequence of the small brown planthopper, Laodelphax striatellus.</title>
        <authorList>
            <person name="Zhu J."/>
            <person name="Jiang F."/>
            <person name="Wang X."/>
            <person name="Yang P."/>
            <person name="Bao Y."/>
            <person name="Zhao W."/>
            <person name="Wang W."/>
            <person name="Lu H."/>
            <person name="Wang Q."/>
            <person name="Cui N."/>
            <person name="Li J."/>
            <person name="Chen X."/>
            <person name="Luo L."/>
            <person name="Yu J."/>
            <person name="Kang L."/>
            <person name="Cui F."/>
        </authorList>
    </citation>
    <scope>NUCLEOTIDE SEQUENCE [LARGE SCALE GENOMIC DNA]</scope>
    <source>
        <strain evidence="3">Lst14</strain>
    </source>
</reference>
<evidence type="ECO:0000313" key="4">
    <source>
        <dbReference type="Proteomes" id="UP000291343"/>
    </source>
</evidence>
<dbReference type="Proteomes" id="UP000291343">
    <property type="component" value="Unassembled WGS sequence"/>
</dbReference>
<dbReference type="SMR" id="A0A482X006"/>
<sequence length="73" mass="8470">MDMLLSFELNWEPSAPSVILSLGYLVFRALDFGMDEEEERHLHPDLEELISRMSTSGKTPNPLFNFTKVLYHI</sequence>
<dbReference type="AlphaFoldDB" id="A0A482X006"/>
<evidence type="ECO:0000256" key="1">
    <source>
        <dbReference type="ARBA" id="ARBA00022737"/>
    </source>
</evidence>
<protein>
    <recommendedName>
        <fullName evidence="2">KIND domain-containing protein</fullName>
    </recommendedName>
</protein>
<dbReference type="Gene3D" id="1.10.510.10">
    <property type="entry name" value="Transferase(Phosphotransferase) domain 1"/>
    <property type="match status" value="1"/>
</dbReference>
<dbReference type="InterPro" id="IPR011019">
    <property type="entry name" value="KIND_dom"/>
</dbReference>
<organism evidence="3 4">
    <name type="scientific">Laodelphax striatellus</name>
    <name type="common">Small brown planthopper</name>
    <name type="synonym">Delphax striatella</name>
    <dbReference type="NCBI Taxonomy" id="195883"/>
    <lineage>
        <taxon>Eukaryota</taxon>
        <taxon>Metazoa</taxon>
        <taxon>Ecdysozoa</taxon>
        <taxon>Arthropoda</taxon>
        <taxon>Hexapoda</taxon>
        <taxon>Insecta</taxon>
        <taxon>Pterygota</taxon>
        <taxon>Neoptera</taxon>
        <taxon>Paraneoptera</taxon>
        <taxon>Hemiptera</taxon>
        <taxon>Auchenorrhyncha</taxon>
        <taxon>Fulgoroidea</taxon>
        <taxon>Delphacidae</taxon>
        <taxon>Criomorphinae</taxon>
        <taxon>Laodelphax</taxon>
    </lineage>
</organism>
<dbReference type="OrthoDB" id="10043757at2759"/>
<keyword evidence="1" id="KW-0677">Repeat</keyword>
<feature type="domain" description="KIND" evidence="2">
    <location>
        <begin position="15"/>
        <end position="59"/>
    </location>
</feature>